<feature type="transmembrane region" description="Helical" evidence="6">
    <location>
        <begin position="68"/>
        <end position="88"/>
    </location>
</feature>
<dbReference type="InterPro" id="IPR002610">
    <property type="entry name" value="Peptidase_S54_rhomboid-like"/>
</dbReference>
<sequence length="297" mass="33461">MSNLRGYGEQQPDNEQRRQHRTLSDYFGENIKRFPLLGAQVTITNPRQLHYYEMLSYNFFPAYKIQSITSLVILAYTLLFALCIFGGIEKQGQFLEINDSSLQTYGGLVTNQIKNQFMFQQLFTSIFLCRDFFHYFCIILSLLILFSSFEQASGPIIAISIYVFSGAMGALFGSSINCCTDLIYLHANSAIYGLFGALFGCIILNWPSFGFQNKVRVFLCCSFSILLIFLIVMTLQGENSYHNDKYGQIGGLITGISLSLAIVPPMDQGGFQKKTKIVGWTFVGIFGFISTLMIIVI</sequence>
<feature type="transmembrane region" description="Helical" evidence="6">
    <location>
        <begin position="217"/>
        <end position="235"/>
    </location>
</feature>
<keyword evidence="6" id="KW-0472">Membrane</keyword>
<evidence type="ECO:0000256" key="4">
    <source>
        <dbReference type="ARBA" id="ARBA00022801"/>
    </source>
</evidence>
<dbReference type="Pfam" id="PF01694">
    <property type="entry name" value="Rhomboid"/>
    <property type="match status" value="1"/>
</dbReference>
<keyword evidence="6" id="KW-1133">Transmembrane helix</keyword>
<gene>
    <name evidence="8" type="ORF">PSON_ATCC_30995.1.T0140135</name>
</gene>
<protein>
    <recommendedName>
        <fullName evidence="6">Rhomboid-like protease</fullName>
        <ecNumber evidence="6">3.4.21.105</ecNumber>
    </recommendedName>
</protein>
<dbReference type="InterPro" id="IPR022764">
    <property type="entry name" value="Peptidase_S54_rhomboid_dom"/>
</dbReference>
<dbReference type="AlphaFoldDB" id="A0A8S1L5X0"/>
<name>A0A8S1L5X0_9CILI</name>
<dbReference type="Proteomes" id="UP000692954">
    <property type="component" value="Unassembled WGS sequence"/>
</dbReference>
<evidence type="ECO:0000259" key="7">
    <source>
        <dbReference type="Pfam" id="PF01694"/>
    </source>
</evidence>
<evidence type="ECO:0000256" key="2">
    <source>
        <dbReference type="ARBA" id="ARBA00009045"/>
    </source>
</evidence>
<evidence type="ECO:0000313" key="9">
    <source>
        <dbReference type="Proteomes" id="UP000692954"/>
    </source>
</evidence>
<feature type="transmembrane region" description="Helical" evidence="6">
    <location>
        <begin position="182"/>
        <end position="205"/>
    </location>
</feature>
<accession>A0A8S1L5X0</accession>
<keyword evidence="6" id="KW-0812">Transmembrane</keyword>
<dbReference type="GO" id="GO:0016020">
    <property type="term" value="C:membrane"/>
    <property type="evidence" value="ECO:0007669"/>
    <property type="project" value="UniProtKB-SubCell"/>
</dbReference>
<feature type="domain" description="Peptidase S54 rhomboid" evidence="7">
    <location>
        <begin position="119"/>
        <end position="263"/>
    </location>
</feature>
<organism evidence="8 9">
    <name type="scientific">Paramecium sonneborni</name>
    <dbReference type="NCBI Taxonomy" id="65129"/>
    <lineage>
        <taxon>Eukaryota</taxon>
        <taxon>Sar</taxon>
        <taxon>Alveolata</taxon>
        <taxon>Ciliophora</taxon>
        <taxon>Intramacronucleata</taxon>
        <taxon>Oligohymenophorea</taxon>
        <taxon>Peniculida</taxon>
        <taxon>Parameciidae</taxon>
        <taxon>Paramecium</taxon>
    </lineage>
</organism>
<reference evidence="8" key="1">
    <citation type="submission" date="2021-01" db="EMBL/GenBank/DDBJ databases">
        <authorList>
            <consortium name="Genoscope - CEA"/>
            <person name="William W."/>
        </authorList>
    </citation>
    <scope>NUCLEOTIDE SEQUENCE</scope>
</reference>
<comment type="similarity">
    <text evidence="2 6">Belongs to the peptidase S54 family.</text>
</comment>
<evidence type="ECO:0000256" key="1">
    <source>
        <dbReference type="ARBA" id="ARBA00000156"/>
    </source>
</evidence>
<feature type="transmembrane region" description="Helical" evidence="6">
    <location>
        <begin position="277"/>
        <end position="296"/>
    </location>
</feature>
<evidence type="ECO:0000256" key="3">
    <source>
        <dbReference type="ARBA" id="ARBA00022670"/>
    </source>
</evidence>
<dbReference type="OrthoDB" id="418595at2759"/>
<dbReference type="GO" id="GO:0004252">
    <property type="term" value="F:serine-type endopeptidase activity"/>
    <property type="evidence" value="ECO:0007669"/>
    <property type="project" value="InterPro"/>
</dbReference>
<comment type="subcellular location">
    <subcellularLocation>
        <location evidence="6">Membrane</location>
        <topology evidence="6">Multi-pass membrane protein</topology>
    </subcellularLocation>
</comment>
<keyword evidence="3 6" id="KW-0645">Protease</keyword>
<keyword evidence="5 6" id="KW-0720">Serine protease</keyword>
<evidence type="ECO:0000256" key="5">
    <source>
        <dbReference type="ARBA" id="ARBA00022825"/>
    </source>
</evidence>
<evidence type="ECO:0000313" key="8">
    <source>
        <dbReference type="EMBL" id="CAD8060156.1"/>
    </source>
</evidence>
<proteinExistence type="inferred from homology"/>
<comment type="caution">
    <text evidence="8">The sequence shown here is derived from an EMBL/GenBank/DDBJ whole genome shotgun (WGS) entry which is preliminary data.</text>
</comment>
<dbReference type="PANTHER" id="PTHR22936">
    <property type="entry name" value="RHOMBOID-RELATED"/>
    <property type="match status" value="1"/>
</dbReference>
<dbReference type="GO" id="GO:0006508">
    <property type="term" value="P:proteolysis"/>
    <property type="evidence" value="ECO:0007669"/>
    <property type="project" value="UniProtKB-KW"/>
</dbReference>
<comment type="function">
    <text evidence="6">Serine protease involved in intramembrane proteolysis.</text>
</comment>
<feature type="transmembrane region" description="Helical" evidence="6">
    <location>
        <begin position="247"/>
        <end position="265"/>
    </location>
</feature>
<keyword evidence="4 6" id="KW-0378">Hydrolase</keyword>
<feature type="transmembrane region" description="Helical" evidence="6">
    <location>
        <begin position="156"/>
        <end position="176"/>
    </location>
</feature>
<feature type="transmembrane region" description="Helical" evidence="6">
    <location>
        <begin position="132"/>
        <end position="149"/>
    </location>
</feature>
<comment type="catalytic activity">
    <reaction evidence="1 6">
        <text>Cleaves type-1 transmembrane domains using a catalytic dyad composed of serine and histidine that are contributed by different transmembrane domains.</text>
        <dbReference type="EC" id="3.4.21.105"/>
    </reaction>
</comment>
<evidence type="ECO:0000256" key="6">
    <source>
        <dbReference type="RuleBase" id="RU362115"/>
    </source>
</evidence>
<dbReference type="EC" id="3.4.21.105" evidence="6"/>
<keyword evidence="9" id="KW-1185">Reference proteome</keyword>
<dbReference type="EMBL" id="CAJJDN010000014">
    <property type="protein sequence ID" value="CAD8060156.1"/>
    <property type="molecule type" value="Genomic_DNA"/>
</dbReference>
<dbReference type="PANTHER" id="PTHR22936:SF69">
    <property type="entry name" value="RHOMBOID-LIKE PROTEIN"/>
    <property type="match status" value="1"/>
</dbReference>